<feature type="non-terminal residue" evidence="4">
    <location>
        <position position="1"/>
    </location>
</feature>
<dbReference type="InterPro" id="IPR016187">
    <property type="entry name" value="CTDL_fold"/>
</dbReference>
<organism evidence="4 5">
    <name type="scientific">Chauna torquata</name>
    <name type="common">Southern screamer</name>
    <dbReference type="NCBI Taxonomy" id="30388"/>
    <lineage>
        <taxon>Eukaryota</taxon>
        <taxon>Metazoa</taxon>
        <taxon>Chordata</taxon>
        <taxon>Craniata</taxon>
        <taxon>Vertebrata</taxon>
        <taxon>Euteleostomi</taxon>
        <taxon>Archelosauria</taxon>
        <taxon>Archosauria</taxon>
        <taxon>Dinosauria</taxon>
        <taxon>Saurischia</taxon>
        <taxon>Theropoda</taxon>
        <taxon>Coelurosauria</taxon>
        <taxon>Aves</taxon>
        <taxon>Neognathae</taxon>
        <taxon>Galloanserae</taxon>
        <taxon>Anseriformes</taxon>
        <taxon>Anhimidae</taxon>
        <taxon>Chauna</taxon>
    </lineage>
</organism>
<dbReference type="Proteomes" id="UP000537522">
    <property type="component" value="Unassembled WGS sequence"/>
</dbReference>
<dbReference type="EMBL" id="VXAL01005454">
    <property type="protein sequence ID" value="NXK47529.1"/>
    <property type="molecule type" value="Genomic_DNA"/>
</dbReference>
<comment type="caution">
    <text evidence="4">The sequence shown here is derived from an EMBL/GenBank/DDBJ whole genome shotgun (WGS) entry which is preliminary data.</text>
</comment>
<dbReference type="InterPro" id="IPR033992">
    <property type="entry name" value="NKR-like_CTLD"/>
</dbReference>
<feature type="non-terminal residue" evidence="4">
    <location>
        <position position="118"/>
    </location>
</feature>
<evidence type="ECO:0000313" key="5">
    <source>
        <dbReference type="Proteomes" id="UP000537522"/>
    </source>
</evidence>
<keyword evidence="5" id="KW-1185">Reference proteome</keyword>
<dbReference type="SUPFAM" id="SSF56436">
    <property type="entry name" value="C-type lectin-like"/>
    <property type="match status" value="1"/>
</dbReference>
<dbReference type="Gene3D" id="3.10.100.10">
    <property type="entry name" value="Mannose-Binding Protein A, subunit A"/>
    <property type="match status" value="1"/>
</dbReference>
<dbReference type="PANTHER" id="PTHR45710">
    <property type="entry name" value="C-TYPE LECTIN DOMAIN-CONTAINING PROTEIN 180"/>
    <property type="match status" value="1"/>
</dbReference>
<evidence type="ECO:0000313" key="4">
    <source>
        <dbReference type="EMBL" id="NXK47529.1"/>
    </source>
</evidence>
<evidence type="ECO:0000256" key="1">
    <source>
        <dbReference type="ARBA" id="ARBA00004401"/>
    </source>
</evidence>
<dbReference type="CDD" id="cd03593">
    <property type="entry name" value="CLECT_NK_receptors_like"/>
    <property type="match status" value="1"/>
</dbReference>
<dbReference type="SMART" id="SM00034">
    <property type="entry name" value="CLECT"/>
    <property type="match status" value="1"/>
</dbReference>
<dbReference type="GO" id="GO:0005886">
    <property type="term" value="C:plasma membrane"/>
    <property type="evidence" value="ECO:0007669"/>
    <property type="project" value="UniProtKB-SubCell"/>
</dbReference>
<sequence length="118" mass="13628">CSFEWVVHRNVCFYLSGPQEEGGWDWSQERCSARGASLVMITRDWEMEFLMRLKGNVDYWLGLRRQGERLVWVDGSTFEETFKVQGLGECVYLNEDDVASSSCSQSRPYICSKPQALV</sequence>
<proteinExistence type="predicted"/>
<evidence type="ECO:0000256" key="2">
    <source>
        <dbReference type="ARBA" id="ARBA00022734"/>
    </source>
</evidence>
<feature type="domain" description="C-type lectin" evidence="3">
    <location>
        <begin position="8"/>
        <end position="112"/>
    </location>
</feature>
<comment type="subcellular location">
    <subcellularLocation>
        <location evidence="1">Cell membrane</location>
        <topology evidence="1">Single-pass type II membrane protein</topology>
    </subcellularLocation>
</comment>
<dbReference type="PANTHER" id="PTHR45710:SF35">
    <property type="entry name" value="C-TYPE LECTIN DOMAIN FAMILY 2 MEMBER D"/>
    <property type="match status" value="1"/>
</dbReference>
<dbReference type="Pfam" id="PF00059">
    <property type="entry name" value="Lectin_C"/>
    <property type="match status" value="1"/>
</dbReference>
<gene>
    <name evidence="4" type="primary">Clec2b</name>
    <name evidence="4" type="ORF">CHATOR_R06893</name>
</gene>
<name>A0A7L0JUT8_CHATO</name>
<dbReference type="GO" id="GO:0030246">
    <property type="term" value="F:carbohydrate binding"/>
    <property type="evidence" value="ECO:0007669"/>
    <property type="project" value="UniProtKB-KW"/>
</dbReference>
<dbReference type="InterPro" id="IPR050828">
    <property type="entry name" value="C-type_lectin/matrix_domain"/>
</dbReference>
<accession>A0A7L0JUT8</accession>
<dbReference type="InterPro" id="IPR016186">
    <property type="entry name" value="C-type_lectin-like/link_sf"/>
</dbReference>
<dbReference type="InterPro" id="IPR001304">
    <property type="entry name" value="C-type_lectin-like"/>
</dbReference>
<dbReference type="AlphaFoldDB" id="A0A7L0JUT8"/>
<evidence type="ECO:0000259" key="3">
    <source>
        <dbReference type="PROSITE" id="PS50041"/>
    </source>
</evidence>
<protein>
    <submittedName>
        <fullName evidence="4">CLC2B protein</fullName>
    </submittedName>
</protein>
<reference evidence="4 5" key="1">
    <citation type="submission" date="2019-09" db="EMBL/GenBank/DDBJ databases">
        <title>Bird 10,000 Genomes (B10K) Project - Family phase.</title>
        <authorList>
            <person name="Zhang G."/>
        </authorList>
    </citation>
    <scope>NUCLEOTIDE SEQUENCE [LARGE SCALE GENOMIC DNA]</scope>
    <source>
        <strain evidence="4">B10K-DU-011-36</strain>
        <tissue evidence="4">Muscle</tissue>
    </source>
</reference>
<keyword evidence="2" id="KW-0430">Lectin</keyword>
<dbReference type="PROSITE" id="PS50041">
    <property type="entry name" value="C_TYPE_LECTIN_2"/>
    <property type="match status" value="1"/>
</dbReference>